<evidence type="ECO:0000313" key="2">
    <source>
        <dbReference type="Proteomes" id="UP000683360"/>
    </source>
</evidence>
<dbReference type="SUPFAM" id="SSF50969">
    <property type="entry name" value="YVTN repeat-like/Quinoprotein amine dehydrogenase"/>
    <property type="match status" value="1"/>
</dbReference>
<dbReference type="AlphaFoldDB" id="A0A8S3U2G7"/>
<protein>
    <submittedName>
        <fullName evidence="1">Uncharacterized protein</fullName>
    </submittedName>
</protein>
<organism evidence="1 2">
    <name type="scientific">Mytilus edulis</name>
    <name type="common">Blue mussel</name>
    <dbReference type="NCBI Taxonomy" id="6550"/>
    <lineage>
        <taxon>Eukaryota</taxon>
        <taxon>Metazoa</taxon>
        <taxon>Spiralia</taxon>
        <taxon>Lophotrochozoa</taxon>
        <taxon>Mollusca</taxon>
        <taxon>Bivalvia</taxon>
        <taxon>Autobranchia</taxon>
        <taxon>Pteriomorphia</taxon>
        <taxon>Mytilida</taxon>
        <taxon>Mytiloidea</taxon>
        <taxon>Mytilidae</taxon>
        <taxon>Mytilinae</taxon>
        <taxon>Mytilus</taxon>
    </lineage>
</organism>
<gene>
    <name evidence="1" type="ORF">MEDL_50090</name>
</gene>
<dbReference type="OrthoDB" id="10465881at2759"/>
<evidence type="ECO:0000313" key="1">
    <source>
        <dbReference type="EMBL" id="CAG2237677.1"/>
    </source>
</evidence>
<comment type="caution">
    <text evidence="1">The sequence shown here is derived from an EMBL/GenBank/DDBJ whole genome shotgun (WGS) entry which is preliminary data.</text>
</comment>
<dbReference type="Proteomes" id="UP000683360">
    <property type="component" value="Unassembled WGS sequence"/>
</dbReference>
<reference evidence="1" key="1">
    <citation type="submission" date="2021-03" db="EMBL/GenBank/DDBJ databases">
        <authorList>
            <person name="Bekaert M."/>
        </authorList>
    </citation>
    <scope>NUCLEOTIDE SEQUENCE</scope>
</reference>
<keyword evidence="2" id="KW-1185">Reference proteome</keyword>
<dbReference type="InterPro" id="IPR011044">
    <property type="entry name" value="Quino_amine_DH_bsu"/>
</dbReference>
<dbReference type="EMBL" id="CAJPWZ010002399">
    <property type="protein sequence ID" value="CAG2237677.1"/>
    <property type="molecule type" value="Genomic_DNA"/>
</dbReference>
<accession>A0A8S3U2G7</accession>
<proteinExistence type="predicted"/>
<sequence length="162" mass="17996">MELKRAKGSLTRTYNFSDISVTENDKVLVTNDSSLDPLLFVFSDFTYESKIRFSSIPRCVAVIPGTDKAVVTLPEINRIQFINTSKMTSGDKVNVRFRCIAIAAGSDKIYVGGNGGTIKTLNIDGTVLTTLESVNLKSDIHFMLYDDFNEQIIARIEDKLCV</sequence>
<name>A0A8S3U2G7_MYTED</name>